<accession>A0ABQ4NJI1</accession>
<evidence type="ECO:0000256" key="1">
    <source>
        <dbReference type="ARBA" id="ARBA00007198"/>
    </source>
</evidence>
<reference evidence="3 4" key="1">
    <citation type="submission" date="2021-05" db="EMBL/GenBank/DDBJ databases">
        <title>Bacteria Genome sequencing.</title>
        <authorList>
            <person name="Takabe Y."/>
            <person name="Nakajima Y."/>
            <person name="Suzuki S."/>
            <person name="Shiozaki T."/>
        </authorList>
    </citation>
    <scope>NUCLEOTIDE SEQUENCE [LARGE SCALE GENOMIC DNA]</scope>
    <source>
        <strain evidence="3 4">AI_62</strain>
    </source>
</reference>
<proteinExistence type="inferred from homology"/>
<dbReference type="PROSITE" id="PS51353">
    <property type="entry name" value="ARSC"/>
    <property type="match status" value="1"/>
</dbReference>
<evidence type="ECO:0000256" key="2">
    <source>
        <dbReference type="PROSITE-ProRule" id="PRU01282"/>
    </source>
</evidence>
<dbReference type="InterPro" id="IPR006660">
    <property type="entry name" value="Arsenate_reductase-like"/>
</dbReference>
<evidence type="ECO:0000313" key="4">
    <source>
        <dbReference type="Proteomes" id="UP000786693"/>
    </source>
</evidence>
<protein>
    <recommendedName>
        <fullName evidence="5">Arsenate reductase</fullName>
    </recommendedName>
</protein>
<evidence type="ECO:0000313" key="3">
    <source>
        <dbReference type="EMBL" id="GIT94580.1"/>
    </source>
</evidence>
<evidence type="ECO:0008006" key="5">
    <source>
        <dbReference type="Google" id="ProtNLM"/>
    </source>
</evidence>
<name>A0ABQ4NJI1_9RHOB</name>
<dbReference type="SUPFAM" id="SSF52833">
    <property type="entry name" value="Thioredoxin-like"/>
    <property type="match status" value="1"/>
</dbReference>
<keyword evidence="4" id="KW-1185">Reference proteome</keyword>
<comment type="caution">
    <text evidence="3">The sequence shown here is derived from an EMBL/GenBank/DDBJ whole genome shotgun (WGS) entry which is preliminary data.</text>
</comment>
<dbReference type="Proteomes" id="UP000786693">
    <property type="component" value="Unassembled WGS sequence"/>
</dbReference>
<dbReference type="Pfam" id="PF03960">
    <property type="entry name" value="ArsC"/>
    <property type="match status" value="1"/>
</dbReference>
<dbReference type="Gene3D" id="3.40.30.10">
    <property type="entry name" value="Glutaredoxin"/>
    <property type="match status" value="1"/>
</dbReference>
<dbReference type="InterPro" id="IPR036249">
    <property type="entry name" value="Thioredoxin-like_sf"/>
</dbReference>
<dbReference type="PANTHER" id="PTHR30041">
    <property type="entry name" value="ARSENATE REDUCTASE"/>
    <property type="match status" value="1"/>
</dbReference>
<dbReference type="EMBL" id="BPFH01000002">
    <property type="protein sequence ID" value="GIT94580.1"/>
    <property type="molecule type" value="Genomic_DNA"/>
</dbReference>
<gene>
    <name evidence="3" type="ORF">JANAI62_12030</name>
</gene>
<comment type="similarity">
    <text evidence="1 2">Belongs to the ArsC family.</text>
</comment>
<dbReference type="PANTHER" id="PTHR30041:SF8">
    <property type="entry name" value="PROTEIN YFFB"/>
    <property type="match status" value="1"/>
</dbReference>
<organism evidence="3 4">
    <name type="scientific">Jannaschia pagri</name>
    <dbReference type="NCBI Taxonomy" id="2829797"/>
    <lineage>
        <taxon>Bacteria</taxon>
        <taxon>Pseudomonadati</taxon>
        <taxon>Pseudomonadota</taxon>
        <taxon>Alphaproteobacteria</taxon>
        <taxon>Rhodobacterales</taxon>
        <taxon>Roseobacteraceae</taxon>
        <taxon>Jannaschia</taxon>
    </lineage>
</organism>
<sequence>MHATEDGEQMIIVNGLKACDTCRKVVRTLSEAGHSVQLRDFREAPPSRAEITAWSEKFGAALLNTRSTTWRGLSVEDRGSDPVDLMVAHPTLIKRPVISGEGVLLHGWTDATRSALGLTT</sequence>